<dbReference type="Proteomes" id="UP001597205">
    <property type="component" value="Unassembled WGS sequence"/>
</dbReference>
<dbReference type="EMBL" id="JBHTKY010000001">
    <property type="protein sequence ID" value="MFD1164055.1"/>
    <property type="molecule type" value="Genomic_DNA"/>
</dbReference>
<dbReference type="InterPro" id="IPR004843">
    <property type="entry name" value="Calcineurin-like_PHP"/>
</dbReference>
<keyword evidence="2" id="KW-0378">Hydrolase</keyword>
<evidence type="ECO:0000313" key="3">
    <source>
        <dbReference type="Proteomes" id="UP001597205"/>
    </source>
</evidence>
<dbReference type="EC" id="3.1.-.-" evidence="2"/>
<dbReference type="InterPro" id="IPR051918">
    <property type="entry name" value="STPP_CPPED1"/>
</dbReference>
<name>A0ABW3RFX2_9SPHI</name>
<dbReference type="Pfam" id="PF00149">
    <property type="entry name" value="Metallophos"/>
    <property type="match status" value="1"/>
</dbReference>
<keyword evidence="3" id="KW-1185">Reference proteome</keyword>
<evidence type="ECO:0000259" key="1">
    <source>
        <dbReference type="Pfam" id="PF00149"/>
    </source>
</evidence>
<dbReference type="GO" id="GO:0016787">
    <property type="term" value="F:hydrolase activity"/>
    <property type="evidence" value="ECO:0007669"/>
    <property type="project" value="UniProtKB-KW"/>
</dbReference>
<dbReference type="InterPro" id="IPR029052">
    <property type="entry name" value="Metallo-depent_PP-like"/>
</dbReference>
<dbReference type="SUPFAM" id="SSF56300">
    <property type="entry name" value="Metallo-dependent phosphatases"/>
    <property type="match status" value="1"/>
</dbReference>
<dbReference type="PANTHER" id="PTHR43143">
    <property type="entry name" value="METALLOPHOSPHOESTERASE, CALCINEURIN SUPERFAMILY"/>
    <property type="match status" value="1"/>
</dbReference>
<dbReference type="PANTHER" id="PTHR43143:SF1">
    <property type="entry name" value="SERINE_THREONINE-PROTEIN PHOSPHATASE CPPED1"/>
    <property type="match status" value="1"/>
</dbReference>
<gene>
    <name evidence="2" type="ORF">ACFQ2C_00395</name>
</gene>
<feature type="domain" description="Calcineurin-like phosphoesterase" evidence="1">
    <location>
        <begin position="22"/>
        <end position="161"/>
    </location>
</feature>
<protein>
    <submittedName>
        <fullName evidence="2">Metallophosphoesterase family protein</fullName>
        <ecNumber evidence="2">3.1.-.-</ecNumber>
    </submittedName>
</protein>
<comment type="caution">
    <text evidence="2">The sequence shown here is derived from an EMBL/GenBank/DDBJ whole genome shotgun (WGS) entry which is preliminary data.</text>
</comment>
<dbReference type="Gene3D" id="3.60.21.10">
    <property type="match status" value="1"/>
</dbReference>
<reference evidence="3" key="1">
    <citation type="journal article" date="2019" name="Int. J. Syst. Evol. Microbiol.">
        <title>The Global Catalogue of Microorganisms (GCM) 10K type strain sequencing project: providing services to taxonomists for standard genome sequencing and annotation.</title>
        <authorList>
            <consortium name="The Broad Institute Genomics Platform"/>
            <consortium name="The Broad Institute Genome Sequencing Center for Infectious Disease"/>
            <person name="Wu L."/>
            <person name="Ma J."/>
        </authorList>
    </citation>
    <scope>NUCLEOTIDE SEQUENCE [LARGE SCALE GENOMIC DNA]</scope>
    <source>
        <strain evidence="3">CCUG 52468</strain>
    </source>
</reference>
<organism evidence="2 3">
    <name type="scientific">Sphingobacterium daejeonense</name>
    <dbReference type="NCBI Taxonomy" id="371142"/>
    <lineage>
        <taxon>Bacteria</taxon>
        <taxon>Pseudomonadati</taxon>
        <taxon>Bacteroidota</taxon>
        <taxon>Sphingobacteriia</taxon>
        <taxon>Sphingobacteriales</taxon>
        <taxon>Sphingobacteriaceae</taxon>
        <taxon>Sphingobacterium</taxon>
    </lineage>
</organism>
<sequence>MVSSMRSEDHFVNNVLVPMAEVSGSSVPIVYSRGNHETWSNHARQITDYLLDQEHPFYYGFRKGPAYILVLDSGESRKDSDPVNWGLTEFDEYRKEQGEWLKREVEKPEFKEAKYKIVITHIPAFYSKNPVHAADHYFSLWGDTLNKSDISLMICGHTHTPGIHPAQPGKIEFPVVIGEVQNRIKGPLSV</sequence>
<dbReference type="RefSeq" id="WP_380894355.1">
    <property type="nucleotide sequence ID" value="NZ_JBHTKY010000001.1"/>
</dbReference>
<evidence type="ECO:0000313" key="2">
    <source>
        <dbReference type="EMBL" id="MFD1164055.1"/>
    </source>
</evidence>
<accession>A0ABW3RFX2</accession>
<proteinExistence type="predicted"/>